<name>A0ABN9M0Z9_9NEOB</name>
<dbReference type="Proteomes" id="UP001176940">
    <property type="component" value="Unassembled WGS sequence"/>
</dbReference>
<feature type="region of interest" description="Disordered" evidence="10">
    <location>
        <begin position="513"/>
        <end position="532"/>
    </location>
</feature>
<evidence type="ECO:0000256" key="1">
    <source>
        <dbReference type="ARBA" id="ARBA00004202"/>
    </source>
</evidence>
<feature type="compositionally biased region" description="Polar residues" evidence="10">
    <location>
        <begin position="88"/>
        <end position="100"/>
    </location>
</feature>
<feature type="compositionally biased region" description="Basic and acidic residues" evidence="10">
    <location>
        <begin position="420"/>
        <end position="429"/>
    </location>
</feature>
<sequence>MDLHCDCAESPAAEQPSGKINKTAFKLFGKRKSGGGMPTIFGVKNKGDGKTASKMGMVRSKTLDGLADAVLENSKKDEQCPSEAAAVDTTSADTNSQAATIKTDVSPSSPVSKSHSFFSLLKKNGKLENGKGENSEQRAGSRQKKGLKGLFNSIRWNRKDKNNKDDKEGAIENQPGLILSGSLTASLECIKEEIQKPLCQPEVPAETLTVDLPGEEQSEVTTVHEDTQLTATEESPCTSQQPIQPQDGEAEGSPQMEHHDLLPEPAVETLQEKKDENITGELPITSICFVEPECDSGQEIAVPDPSTVDPPSEQSFDRICLMLADVTSLKSFDSLTGCGDIIADQDDDGGSGIGPRLIHGNGKKAIAKKTPNIIAYQGGGEEMASPDQVDDNDIKEFLGMVPPQEEVSKEVGKVSTSRQSSREEKHTESPSDITVAKPSKLKQLATNCNEKGDVKSRGKGQRDSVRNSDEGYWDSPTPGPEEESTKSAGKKSLSRDSCSGDALYDLYTDSEENTARAHAEEKRPCQAHTKPLSPVTITCPVKANYTKDSKIPISIKHLPVHSPSQPMDTGSSTTPSAAQHHPVKSELPRTKIPVSKVLVRRVSNKVITGPSCKTASHEPVRK</sequence>
<dbReference type="InterPro" id="IPR019003">
    <property type="entry name" value="AMER"/>
</dbReference>
<feature type="compositionally biased region" description="Low complexity" evidence="10">
    <location>
        <begin position="105"/>
        <end position="122"/>
    </location>
</feature>
<keyword evidence="3" id="KW-1003">Cell membrane</keyword>
<keyword evidence="5" id="KW-0446">Lipid-binding</keyword>
<evidence type="ECO:0000256" key="2">
    <source>
        <dbReference type="ARBA" id="ARBA00007750"/>
    </source>
</evidence>
<feature type="compositionally biased region" description="Basic and acidic residues" evidence="10">
    <location>
        <begin position="125"/>
        <end position="136"/>
    </location>
</feature>
<evidence type="ECO:0000313" key="11">
    <source>
        <dbReference type="EMBL" id="CAJ0956127.1"/>
    </source>
</evidence>
<evidence type="ECO:0000256" key="3">
    <source>
        <dbReference type="ARBA" id="ARBA00022475"/>
    </source>
</evidence>
<accession>A0ABN9M0Z9</accession>
<comment type="subcellular location">
    <subcellularLocation>
        <location evidence="1">Cell membrane</location>
        <topology evidence="1">Peripheral membrane protein</topology>
    </subcellularLocation>
</comment>
<feature type="compositionally biased region" description="Basic and acidic residues" evidence="10">
    <location>
        <begin position="450"/>
        <end position="469"/>
    </location>
</feature>
<keyword evidence="6" id="KW-0472">Membrane</keyword>
<evidence type="ECO:0000313" key="12">
    <source>
        <dbReference type="Proteomes" id="UP001176940"/>
    </source>
</evidence>
<feature type="region of interest" description="Disordered" evidence="10">
    <location>
        <begin position="377"/>
        <end position="505"/>
    </location>
</feature>
<keyword evidence="4" id="KW-0879">Wnt signaling pathway</keyword>
<evidence type="ECO:0000256" key="5">
    <source>
        <dbReference type="ARBA" id="ARBA00023121"/>
    </source>
</evidence>
<feature type="compositionally biased region" description="Polar residues" evidence="10">
    <location>
        <begin position="562"/>
        <end position="577"/>
    </location>
</feature>
<dbReference type="Pfam" id="PF09422">
    <property type="entry name" value="AMER"/>
    <property type="match status" value="1"/>
</dbReference>
<feature type="compositionally biased region" description="Polar residues" evidence="10">
    <location>
        <begin position="228"/>
        <end position="244"/>
    </location>
</feature>
<organism evidence="11 12">
    <name type="scientific">Ranitomeya imitator</name>
    <name type="common">mimic poison frog</name>
    <dbReference type="NCBI Taxonomy" id="111125"/>
    <lineage>
        <taxon>Eukaryota</taxon>
        <taxon>Metazoa</taxon>
        <taxon>Chordata</taxon>
        <taxon>Craniata</taxon>
        <taxon>Vertebrata</taxon>
        <taxon>Euteleostomi</taxon>
        <taxon>Amphibia</taxon>
        <taxon>Batrachia</taxon>
        <taxon>Anura</taxon>
        <taxon>Neobatrachia</taxon>
        <taxon>Hyloidea</taxon>
        <taxon>Dendrobatidae</taxon>
        <taxon>Dendrobatinae</taxon>
        <taxon>Ranitomeya</taxon>
    </lineage>
</organism>
<evidence type="ECO:0000256" key="7">
    <source>
        <dbReference type="ARBA" id="ARBA00037665"/>
    </source>
</evidence>
<comment type="similarity">
    <text evidence="2">Belongs to the Amer family.</text>
</comment>
<dbReference type="EMBL" id="CAUEEQ010041256">
    <property type="protein sequence ID" value="CAJ0956127.1"/>
    <property type="molecule type" value="Genomic_DNA"/>
</dbReference>
<dbReference type="PANTHER" id="PTHR22237:SF1">
    <property type="entry name" value="APC MEMBRANE RECRUITMENT PROTEIN 2"/>
    <property type="match status" value="1"/>
</dbReference>
<keyword evidence="12" id="KW-1185">Reference proteome</keyword>
<gene>
    <name evidence="11" type="ORF">RIMI_LOCUS15379093</name>
</gene>
<protein>
    <recommendedName>
        <fullName evidence="8">APC membrane recruitment protein 2</fullName>
    </recommendedName>
    <alternativeName>
        <fullName evidence="9">Protein FAM123A</fullName>
    </alternativeName>
</protein>
<feature type="compositionally biased region" description="Basic and acidic residues" evidence="10">
    <location>
        <begin position="157"/>
        <end position="170"/>
    </location>
</feature>
<comment type="function">
    <text evidence="7">Negative regulator of the canonical Wnt signaling pathway involved in neuroectodermal patterning. Acts by specifically binding phosphatidylinositol 4,5-bisphosphate (PtdIns(4,5)P2), translocating to the cell membrane and interacting with key regulators of the canonical Wnt signaling pathway, such as components of the beta-catenin destruction complex.</text>
</comment>
<evidence type="ECO:0000256" key="6">
    <source>
        <dbReference type="ARBA" id="ARBA00023136"/>
    </source>
</evidence>
<proteinExistence type="inferred from homology"/>
<reference evidence="11" key="1">
    <citation type="submission" date="2023-07" db="EMBL/GenBank/DDBJ databases">
        <authorList>
            <person name="Stuckert A."/>
        </authorList>
    </citation>
    <scope>NUCLEOTIDE SEQUENCE</scope>
</reference>
<evidence type="ECO:0000256" key="10">
    <source>
        <dbReference type="SAM" id="MobiDB-lite"/>
    </source>
</evidence>
<dbReference type="PANTHER" id="PTHR22237">
    <property type="entry name" value="APC MEMBRANE RECRUITMENT PROTEIN 2-RELATED"/>
    <property type="match status" value="1"/>
</dbReference>
<evidence type="ECO:0000256" key="9">
    <source>
        <dbReference type="ARBA" id="ARBA00042108"/>
    </source>
</evidence>
<feature type="region of interest" description="Disordered" evidence="10">
    <location>
        <begin position="558"/>
        <end position="592"/>
    </location>
</feature>
<evidence type="ECO:0000256" key="8">
    <source>
        <dbReference type="ARBA" id="ARBA00039511"/>
    </source>
</evidence>
<comment type="caution">
    <text evidence="11">The sequence shown here is derived from an EMBL/GenBank/DDBJ whole genome shotgun (WGS) entry which is preliminary data.</text>
</comment>
<evidence type="ECO:0000256" key="4">
    <source>
        <dbReference type="ARBA" id="ARBA00022687"/>
    </source>
</evidence>
<feature type="region of interest" description="Disordered" evidence="10">
    <location>
        <begin position="74"/>
        <end position="173"/>
    </location>
</feature>
<feature type="region of interest" description="Disordered" evidence="10">
    <location>
        <begin position="211"/>
        <end position="278"/>
    </location>
</feature>
<feature type="compositionally biased region" description="Basic and acidic residues" evidence="10">
    <location>
        <begin position="513"/>
        <end position="524"/>
    </location>
</feature>